<keyword evidence="2 4" id="KW-0479">Metal-binding</keyword>
<reference evidence="6" key="1">
    <citation type="submission" date="2018-05" db="EMBL/GenBank/DDBJ databases">
        <title>Ignatzschineria dubaiensis sp. nov., isolated from necrotic foot tissues of dromedaries (Camelus dromedarius) and associated maggots in Dubai, United Arab Emirates.</title>
        <authorList>
            <person name="Tsang C.C."/>
            <person name="Tang J.Y.M."/>
            <person name="Fong J.Y.H."/>
            <person name="Kinne J."/>
            <person name="Lee H.H."/>
            <person name="Joseph M."/>
            <person name="Jose S."/>
            <person name="Schuster R.K."/>
            <person name="Tang Y."/>
            <person name="Sivakumar S."/>
            <person name="Chen J.H.K."/>
            <person name="Teng J.L.L."/>
            <person name="Lau S.K.P."/>
            <person name="Wernery U."/>
            <person name="Woo P.C.Y."/>
        </authorList>
    </citation>
    <scope>NUCLEOTIDE SEQUENCE [LARGE SCALE GENOMIC DNA]</scope>
    <source>
        <strain evidence="6">KCTC 22644</strain>
    </source>
</reference>
<evidence type="ECO:0000256" key="2">
    <source>
        <dbReference type="ARBA" id="ARBA00022723"/>
    </source>
</evidence>
<dbReference type="PANTHER" id="PTHR46124:SF2">
    <property type="entry name" value="D-AMINOACYL-TRNA DEACYLASE"/>
    <property type="match status" value="1"/>
</dbReference>
<evidence type="ECO:0000256" key="1">
    <source>
        <dbReference type="ARBA" id="ARBA00009275"/>
    </source>
</evidence>
<dbReference type="FunFam" id="3.20.20.140:FF:000005">
    <property type="entry name" value="TatD family hydrolase"/>
    <property type="match status" value="1"/>
</dbReference>
<dbReference type="PIRSF" id="PIRSF005902">
    <property type="entry name" value="DNase_TatD"/>
    <property type="match status" value="1"/>
</dbReference>
<protein>
    <submittedName>
        <fullName evidence="5">TatD family deoxyribonuclease</fullName>
    </submittedName>
</protein>
<feature type="binding site" evidence="4">
    <location>
        <position position="16"/>
    </location>
    <ligand>
        <name>a divalent metal cation</name>
        <dbReference type="ChEBI" id="CHEBI:60240"/>
        <label>1</label>
    </ligand>
</feature>
<dbReference type="PANTHER" id="PTHR46124">
    <property type="entry name" value="D-AMINOACYL-TRNA DEACYLASE"/>
    <property type="match status" value="1"/>
</dbReference>
<evidence type="ECO:0000313" key="6">
    <source>
        <dbReference type="Proteomes" id="UP000245020"/>
    </source>
</evidence>
<dbReference type="Proteomes" id="UP000245020">
    <property type="component" value="Unassembled WGS sequence"/>
</dbReference>
<dbReference type="GO" id="GO:0046872">
    <property type="term" value="F:metal ion binding"/>
    <property type="evidence" value="ECO:0007669"/>
    <property type="project" value="UniProtKB-KW"/>
</dbReference>
<keyword evidence="6" id="KW-1185">Reference proteome</keyword>
<dbReference type="Pfam" id="PF01026">
    <property type="entry name" value="TatD_DNase"/>
    <property type="match status" value="1"/>
</dbReference>
<gene>
    <name evidence="5" type="ORF">DC083_01520</name>
</gene>
<evidence type="ECO:0000256" key="4">
    <source>
        <dbReference type="PIRSR" id="PIRSR005902-1"/>
    </source>
</evidence>
<dbReference type="GO" id="GO:0005829">
    <property type="term" value="C:cytosol"/>
    <property type="evidence" value="ECO:0007669"/>
    <property type="project" value="TreeGrafter"/>
</dbReference>
<feature type="binding site" evidence="4">
    <location>
        <position position="101"/>
    </location>
    <ligand>
        <name>a divalent metal cation</name>
        <dbReference type="ChEBI" id="CHEBI:60240"/>
        <label>1</label>
    </ligand>
</feature>
<organism evidence="5 6">
    <name type="scientific">Ignatzschineria ureiclastica</name>
    <dbReference type="NCBI Taxonomy" id="472582"/>
    <lineage>
        <taxon>Bacteria</taxon>
        <taxon>Pseudomonadati</taxon>
        <taxon>Pseudomonadota</taxon>
        <taxon>Gammaproteobacteria</taxon>
        <taxon>Cardiobacteriales</taxon>
        <taxon>Ignatzschineriaceae</taxon>
        <taxon>Ignatzschineria</taxon>
    </lineage>
</organism>
<dbReference type="CDD" id="cd01310">
    <property type="entry name" value="TatD_DNAse"/>
    <property type="match status" value="1"/>
</dbReference>
<evidence type="ECO:0000256" key="3">
    <source>
        <dbReference type="ARBA" id="ARBA00022801"/>
    </source>
</evidence>
<evidence type="ECO:0000313" key="5">
    <source>
        <dbReference type="EMBL" id="PWD81887.1"/>
    </source>
</evidence>
<dbReference type="AlphaFoldDB" id="A0A2U2AGY1"/>
<dbReference type="Gene3D" id="3.20.20.140">
    <property type="entry name" value="Metal-dependent hydrolases"/>
    <property type="match status" value="1"/>
</dbReference>
<dbReference type="InterPro" id="IPR001130">
    <property type="entry name" value="TatD-like"/>
</dbReference>
<name>A0A2U2AGY1_9GAMM</name>
<dbReference type="InterPro" id="IPR032466">
    <property type="entry name" value="Metal_Hydrolase"/>
</dbReference>
<dbReference type="GO" id="GO:0016788">
    <property type="term" value="F:hydrolase activity, acting on ester bonds"/>
    <property type="evidence" value="ECO:0007669"/>
    <property type="project" value="InterPro"/>
</dbReference>
<dbReference type="SUPFAM" id="SSF51556">
    <property type="entry name" value="Metallo-dependent hydrolases"/>
    <property type="match status" value="1"/>
</dbReference>
<dbReference type="EMBL" id="QEWQ01000001">
    <property type="protein sequence ID" value="PWD81887.1"/>
    <property type="molecule type" value="Genomic_DNA"/>
</dbReference>
<feature type="binding site" evidence="4">
    <location>
        <position position="212"/>
    </location>
    <ligand>
        <name>a divalent metal cation</name>
        <dbReference type="ChEBI" id="CHEBI:60240"/>
        <label>1</label>
    </ligand>
</feature>
<dbReference type="InterPro" id="IPR018228">
    <property type="entry name" value="DNase_TatD-rel_CS"/>
</dbReference>
<feature type="binding site" evidence="4">
    <location>
        <position position="18"/>
    </location>
    <ligand>
        <name>a divalent metal cation</name>
        <dbReference type="ChEBI" id="CHEBI:60240"/>
        <label>1</label>
    </ligand>
</feature>
<comment type="similarity">
    <text evidence="1">Belongs to the metallo-dependent hydrolases superfamily. TatD-type hydrolase family.</text>
</comment>
<feature type="binding site" evidence="4">
    <location>
        <position position="139"/>
    </location>
    <ligand>
        <name>a divalent metal cation</name>
        <dbReference type="ChEBI" id="CHEBI:60240"/>
        <label>2</label>
    </ligand>
</feature>
<proteinExistence type="inferred from homology"/>
<feature type="binding site" evidence="4">
    <location>
        <position position="162"/>
    </location>
    <ligand>
        <name>a divalent metal cation</name>
        <dbReference type="ChEBI" id="CHEBI:60240"/>
        <label>2</label>
    </ligand>
</feature>
<accession>A0A2U2AGY1</accession>
<keyword evidence="3" id="KW-0378">Hydrolase</keyword>
<comment type="caution">
    <text evidence="5">The sequence shown here is derived from an EMBL/GenBank/DDBJ whole genome shotgun (WGS) entry which is preliminary data.</text>
</comment>
<sequence length="266" mass="29860">MGLIRRILFLQLIDSHIHLNSLLYKNLLDILSKARSLGISGWIVPGTGLADIEAQVSLKTAYQGIDNGFGVHPWYVTSISDGWQAVLADALLQHQAIAIGECGLDFSTDELITQKARQLMVFEAQVELAQSLNLPLIIHSYKAVDQVLKILRHYPTVRGVFHSFNGSLQQLEQIMDLGYYIGMGGAVTYHRAKRMQQNLLQIPLSRLLLETDGPYQVGAYRTKGEMHYPEDLYQIAQSIAQQRSLTLEDLAKITTENVVQLFNLEL</sequence>
<dbReference type="PROSITE" id="PS01137">
    <property type="entry name" value="TATD_1"/>
    <property type="match status" value="1"/>
</dbReference>